<proteinExistence type="predicted"/>
<dbReference type="Proteomes" id="UP001168877">
    <property type="component" value="Unassembled WGS sequence"/>
</dbReference>
<reference evidence="2" key="1">
    <citation type="journal article" date="2022" name="Plant J.">
        <title>Strategies of tolerance reflected in two North American maple genomes.</title>
        <authorList>
            <person name="McEvoy S.L."/>
            <person name="Sezen U.U."/>
            <person name="Trouern-Trend A."/>
            <person name="McMahon S.M."/>
            <person name="Schaberg P.G."/>
            <person name="Yang J."/>
            <person name="Wegrzyn J.L."/>
            <person name="Swenson N.G."/>
        </authorList>
    </citation>
    <scope>NUCLEOTIDE SEQUENCE</scope>
    <source>
        <strain evidence="2">NS2018</strain>
    </source>
</reference>
<sequence>MGFFETVEENGNEDDQHNDDDPFYQSDELNGSALHHRWASLPSGDDVMATATATKNLGLQKLDFALGK</sequence>
<protein>
    <submittedName>
        <fullName evidence="2">Uncharacterized protein</fullName>
    </submittedName>
</protein>
<dbReference type="EMBL" id="JAUESC010000386">
    <property type="protein sequence ID" value="KAK0576733.1"/>
    <property type="molecule type" value="Genomic_DNA"/>
</dbReference>
<dbReference type="AlphaFoldDB" id="A0AA39VFU0"/>
<organism evidence="2 3">
    <name type="scientific">Acer saccharum</name>
    <name type="common">Sugar maple</name>
    <dbReference type="NCBI Taxonomy" id="4024"/>
    <lineage>
        <taxon>Eukaryota</taxon>
        <taxon>Viridiplantae</taxon>
        <taxon>Streptophyta</taxon>
        <taxon>Embryophyta</taxon>
        <taxon>Tracheophyta</taxon>
        <taxon>Spermatophyta</taxon>
        <taxon>Magnoliopsida</taxon>
        <taxon>eudicotyledons</taxon>
        <taxon>Gunneridae</taxon>
        <taxon>Pentapetalae</taxon>
        <taxon>rosids</taxon>
        <taxon>malvids</taxon>
        <taxon>Sapindales</taxon>
        <taxon>Sapindaceae</taxon>
        <taxon>Hippocastanoideae</taxon>
        <taxon>Acereae</taxon>
        <taxon>Acer</taxon>
    </lineage>
</organism>
<evidence type="ECO:0000313" key="3">
    <source>
        <dbReference type="Proteomes" id="UP001168877"/>
    </source>
</evidence>
<keyword evidence="3" id="KW-1185">Reference proteome</keyword>
<accession>A0AA39VFU0</accession>
<reference evidence="2" key="2">
    <citation type="submission" date="2023-06" db="EMBL/GenBank/DDBJ databases">
        <authorList>
            <person name="Swenson N.G."/>
            <person name="Wegrzyn J.L."/>
            <person name="Mcevoy S.L."/>
        </authorList>
    </citation>
    <scope>NUCLEOTIDE SEQUENCE</scope>
    <source>
        <strain evidence="2">NS2018</strain>
        <tissue evidence="2">Leaf</tissue>
    </source>
</reference>
<feature type="compositionally biased region" description="Acidic residues" evidence="1">
    <location>
        <begin position="1"/>
        <end position="22"/>
    </location>
</feature>
<evidence type="ECO:0000313" key="2">
    <source>
        <dbReference type="EMBL" id="KAK0576733.1"/>
    </source>
</evidence>
<feature type="region of interest" description="Disordered" evidence="1">
    <location>
        <begin position="1"/>
        <end position="29"/>
    </location>
</feature>
<name>A0AA39VFU0_ACESA</name>
<comment type="caution">
    <text evidence="2">The sequence shown here is derived from an EMBL/GenBank/DDBJ whole genome shotgun (WGS) entry which is preliminary data.</text>
</comment>
<evidence type="ECO:0000256" key="1">
    <source>
        <dbReference type="SAM" id="MobiDB-lite"/>
    </source>
</evidence>
<gene>
    <name evidence="2" type="ORF">LWI29_022504</name>
</gene>